<dbReference type="CDD" id="cd00096">
    <property type="entry name" value="Ig"/>
    <property type="match status" value="1"/>
</dbReference>
<dbReference type="PROSITE" id="PS50853">
    <property type="entry name" value="FN3"/>
    <property type="match status" value="2"/>
</dbReference>
<dbReference type="CDD" id="cd00063">
    <property type="entry name" value="FN3"/>
    <property type="match status" value="2"/>
</dbReference>
<dbReference type="InterPro" id="IPR007110">
    <property type="entry name" value="Ig-like_dom"/>
</dbReference>
<dbReference type="FunFam" id="2.60.40.10:FF:000134">
    <property type="entry name" value="Myomesin 1"/>
    <property type="match status" value="1"/>
</dbReference>
<dbReference type="Proteomes" id="UP001460270">
    <property type="component" value="Unassembled WGS sequence"/>
</dbReference>
<dbReference type="PROSITE" id="PS50835">
    <property type="entry name" value="IG_LIKE"/>
    <property type="match status" value="2"/>
</dbReference>
<feature type="domain" description="Ig-like" evidence="4">
    <location>
        <begin position="133"/>
        <end position="170"/>
    </location>
</feature>
<dbReference type="SUPFAM" id="SSF49265">
    <property type="entry name" value="Fibronectin type III"/>
    <property type="match status" value="2"/>
</dbReference>
<feature type="domain" description="Fibronectin type-III" evidence="5">
    <location>
        <begin position="317"/>
        <end position="412"/>
    </location>
</feature>
<dbReference type="InterPro" id="IPR036116">
    <property type="entry name" value="FN3_sf"/>
</dbReference>
<dbReference type="EMBL" id="JBBPFD010000004">
    <property type="protein sequence ID" value="KAK7930062.1"/>
    <property type="molecule type" value="Genomic_DNA"/>
</dbReference>
<dbReference type="PANTHER" id="PTHR13817">
    <property type="entry name" value="TITIN"/>
    <property type="match status" value="1"/>
</dbReference>
<evidence type="ECO:0000313" key="6">
    <source>
        <dbReference type="EMBL" id="KAK7930062.1"/>
    </source>
</evidence>
<evidence type="ECO:0000259" key="4">
    <source>
        <dbReference type="PROSITE" id="PS50835"/>
    </source>
</evidence>
<dbReference type="SMART" id="SM00409">
    <property type="entry name" value="IG"/>
    <property type="match status" value="1"/>
</dbReference>
<dbReference type="PANTHER" id="PTHR13817:SF22">
    <property type="entry name" value="MYOMESIN-2"/>
    <property type="match status" value="1"/>
</dbReference>
<name>A0AAW0PTK8_9GOBI</name>
<dbReference type="SUPFAM" id="SSF48726">
    <property type="entry name" value="Immunoglobulin"/>
    <property type="match status" value="2"/>
</dbReference>
<feature type="domain" description="Fibronectin type-III" evidence="5">
    <location>
        <begin position="445"/>
        <end position="541"/>
    </location>
</feature>
<accession>A0AAW0PTK8</accession>
<feature type="domain" description="Ig-like" evidence="4">
    <location>
        <begin position="205"/>
        <end position="297"/>
    </location>
</feature>
<dbReference type="GO" id="GO:0045214">
    <property type="term" value="P:sarcomere organization"/>
    <property type="evidence" value="ECO:0007669"/>
    <property type="project" value="TreeGrafter"/>
</dbReference>
<dbReference type="Pfam" id="PF00041">
    <property type="entry name" value="fn3"/>
    <property type="match status" value="2"/>
</dbReference>
<dbReference type="Gene3D" id="2.60.40.10">
    <property type="entry name" value="Immunoglobulins"/>
    <property type="match status" value="4"/>
</dbReference>
<evidence type="ECO:0008006" key="8">
    <source>
        <dbReference type="Google" id="ProtNLM"/>
    </source>
</evidence>
<evidence type="ECO:0000256" key="2">
    <source>
        <dbReference type="ARBA" id="ARBA00023319"/>
    </source>
</evidence>
<dbReference type="InterPro" id="IPR050964">
    <property type="entry name" value="Striated_Muscle_Regulatory"/>
</dbReference>
<comment type="caution">
    <text evidence="6">The sequence shown here is derived from an EMBL/GenBank/DDBJ whole genome shotgun (WGS) entry which is preliminary data.</text>
</comment>
<dbReference type="InterPro" id="IPR013783">
    <property type="entry name" value="Ig-like_fold"/>
</dbReference>
<keyword evidence="2" id="KW-0393">Immunoglobulin domain</keyword>
<dbReference type="FunFam" id="2.60.40.10:FF:000069">
    <property type="entry name" value="Alpha-protein kinase 3"/>
    <property type="match status" value="1"/>
</dbReference>
<feature type="region of interest" description="Disordered" evidence="3">
    <location>
        <begin position="27"/>
        <end position="59"/>
    </location>
</feature>
<dbReference type="InterPro" id="IPR003599">
    <property type="entry name" value="Ig_sub"/>
</dbReference>
<dbReference type="FunFam" id="2.60.40.10:FF:000192">
    <property type="entry name" value="Myomesin 1"/>
    <property type="match status" value="1"/>
</dbReference>
<keyword evidence="7" id="KW-1185">Reference proteome</keyword>
<sequence>MASKVVPWYKKKLVSQVKTDYAYHHTTKQVSQKTAVRKSVSHQQKSSESQATEAMAQPAYTVPAFRERSQDDSTPEYQRVSANVGKGLAVIQEELHRMRMATKAQVDNIAIQREVKERMSKKSDLLDDIGKMPDFLVALRPHTVWEKTPVKLFCTVQGNPRPIVKWYKGGLPVDPLSAPGKYKIENKYGVHSLIISSSPSEGDHPSKLEVSLLDCFPVSFGVEGQSISLACSMVVVPDLPNVPPLVHWYRDDKQLKAGKLAQMFVGGGAARLSLPSLAKDDEGLYTVRIFAKDGTVDHSAYLFVSDAPPSSAGAPGAPMSVKAYDVNSDFVLVAWKPPNTVNEAPITGYFVDRCESGSDTWVQCNDSPVKVCKYPVQGLKLGHTYHFRVRAVNSAGISRPSRKSDQITAIDAAENERLQVIKIHDKYDIVIKDDDLEGDVTLPREPTELHVSEVCRSYVVLSWTPPKPRGRAPLWYVVEKCIAGTEAWQRINTAVKISSPRYAVFDLEEGQKYQFRVYSVNLYGPSEASQPTEPVQKVDKDGKTQHFKVFYQV</sequence>
<protein>
    <recommendedName>
        <fullName evidence="8">Myomesin 2a</fullName>
    </recommendedName>
</protein>
<proteinExistence type="predicted"/>
<organism evidence="6 7">
    <name type="scientific">Mugilogobius chulae</name>
    <name type="common">yellowstripe goby</name>
    <dbReference type="NCBI Taxonomy" id="88201"/>
    <lineage>
        <taxon>Eukaryota</taxon>
        <taxon>Metazoa</taxon>
        <taxon>Chordata</taxon>
        <taxon>Craniata</taxon>
        <taxon>Vertebrata</taxon>
        <taxon>Euteleostomi</taxon>
        <taxon>Actinopterygii</taxon>
        <taxon>Neopterygii</taxon>
        <taxon>Teleostei</taxon>
        <taxon>Neoteleostei</taxon>
        <taxon>Acanthomorphata</taxon>
        <taxon>Gobiaria</taxon>
        <taxon>Gobiiformes</taxon>
        <taxon>Gobioidei</taxon>
        <taxon>Gobiidae</taxon>
        <taxon>Gobionellinae</taxon>
        <taxon>Mugilogobius</taxon>
    </lineage>
</organism>
<dbReference type="InterPro" id="IPR013098">
    <property type="entry name" value="Ig_I-set"/>
</dbReference>
<evidence type="ECO:0000256" key="3">
    <source>
        <dbReference type="SAM" id="MobiDB-lite"/>
    </source>
</evidence>
<gene>
    <name evidence="6" type="ORF">WMY93_006457</name>
</gene>
<reference evidence="7" key="1">
    <citation type="submission" date="2024-04" db="EMBL/GenBank/DDBJ databases">
        <title>Salinicola lusitanus LLJ914,a marine bacterium isolated from the Okinawa Trough.</title>
        <authorList>
            <person name="Li J."/>
        </authorList>
    </citation>
    <scope>NUCLEOTIDE SEQUENCE [LARGE SCALE GENOMIC DNA]</scope>
</reference>
<dbReference type="InterPro" id="IPR003961">
    <property type="entry name" value="FN3_dom"/>
</dbReference>
<evidence type="ECO:0000259" key="5">
    <source>
        <dbReference type="PROSITE" id="PS50853"/>
    </source>
</evidence>
<evidence type="ECO:0000256" key="1">
    <source>
        <dbReference type="ARBA" id="ARBA00022737"/>
    </source>
</evidence>
<dbReference type="SMART" id="SM00060">
    <property type="entry name" value="FN3"/>
    <property type="match status" value="2"/>
</dbReference>
<evidence type="ECO:0000313" key="7">
    <source>
        <dbReference type="Proteomes" id="UP001460270"/>
    </source>
</evidence>
<keyword evidence="1" id="KW-0677">Repeat</keyword>
<feature type="compositionally biased region" description="Polar residues" evidence="3">
    <location>
        <begin position="41"/>
        <end position="52"/>
    </location>
</feature>
<dbReference type="GO" id="GO:0031430">
    <property type="term" value="C:M band"/>
    <property type="evidence" value="ECO:0007669"/>
    <property type="project" value="TreeGrafter"/>
</dbReference>
<dbReference type="Pfam" id="PF07679">
    <property type="entry name" value="I-set"/>
    <property type="match status" value="2"/>
</dbReference>
<dbReference type="FunFam" id="2.60.40.10:FF:000029">
    <property type="entry name" value="Myomesin 1"/>
    <property type="match status" value="1"/>
</dbReference>
<dbReference type="InterPro" id="IPR036179">
    <property type="entry name" value="Ig-like_dom_sf"/>
</dbReference>
<dbReference type="PRINTS" id="PR00014">
    <property type="entry name" value="FNTYPEIII"/>
</dbReference>
<dbReference type="AlphaFoldDB" id="A0AAW0PTK8"/>